<proteinExistence type="predicted"/>
<dbReference type="SMART" id="SM00674">
    <property type="entry name" value="CENPB"/>
    <property type="match status" value="1"/>
</dbReference>
<feature type="region of interest" description="Disordered" evidence="2">
    <location>
        <begin position="186"/>
        <end position="229"/>
    </location>
</feature>
<feature type="compositionally biased region" description="Basic and acidic residues" evidence="2">
    <location>
        <begin position="212"/>
        <end position="229"/>
    </location>
</feature>
<dbReference type="Gene3D" id="1.10.10.60">
    <property type="entry name" value="Homeodomain-like"/>
    <property type="match status" value="2"/>
</dbReference>
<comment type="caution">
    <text evidence="4">The sequence shown here is derived from an EMBL/GenBank/DDBJ whole genome shotgun (WGS) entry which is preliminary data.</text>
</comment>
<accession>A0AAV1TBV6</accession>
<feature type="compositionally biased region" description="Acidic residues" evidence="2">
    <location>
        <begin position="198"/>
        <end position="211"/>
    </location>
</feature>
<reference evidence="4" key="1">
    <citation type="submission" date="2024-01" db="EMBL/GenBank/DDBJ databases">
        <authorList>
            <person name="Webb A."/>
        </authorList>
    </citation>
    <scope>NUCLEOTIDE SEQUENCE</scope>
    <source>
        <strain evidence="4">Pm1</strain>
    </source>
</reference>
<evidence type="ECO:0000259" key="3">
    <source>
        <dbReference type="PROSITE" id="PS51253"/>
    </source>
</evidence>
<dbReference type="GO" id="GO:0003677">
    <property type="term" value="F:DNA binding"/>
    <property type="evidence" value="ECO:0007669"/>
    <property type="project" value="UniProtKB-KW"/>
</dbReference>
<keyword evidence="1" id="KW-0238">DNA-binding</keyword>
<dbReference type="PROSITE" id="PS51253">
    <property type="entry name" value="HTH_CENPB"/>
    <property type="match status" value="1"/>
</dbReference>
<protein>
    <recommendedName>
        <fullName evidence="3">HTH CENPB-type domain-containing protein</fullName>
    </recommendedName>
</protein>
<feature type="domain" description="HTH CENPB-type" evidence="3">
    <location>
        <begin position="77"/>
        <end position="149"/>
    </location>
</feature>
<dbReference type="Pfam" id="PF03221">
    <property type="entry name" value="HTH_Tnp_Tc5"/>
    <property type="match status" value="1"/>
</dbReference>
<evidence type="ECO:0000313" key="5">
    <source>
        <dbReference type="Proteomes" id="UP001162060"/>
    </source>
</evidence>
<dbReference type="PANTHER" id="PTHR33324">
    <property type="entry name" value="EXPRESSED PROTEIN"/>
    <property type="match status" value="1"/>
</dbReference>
<dbReference type="AlphaFoldDB" id="A0AAV1TBV6"/>
<dbReference type="EMBL" id="CAKLBY020000036">
    <property type="protein sequence ID" value="CAK7910610.1"/>
    <property type="molecule type" value="Genomic_DNA"/>
</dbReference>
<gene>
    <name evidence="4" type="ORF">PM001_LOCUS4181</name>
</gene>
<dbReference type="Proteomes" id="UP001162060">
    <property type="component" value="Unassembled WGS sequence"/>
</dbReference>
<dbReference type="InterPro" id="IPR006600">
    <property type="entry name" value="HTH_CenpB_DNA-bd_dom"/>
</dbReference>
<name>A0AAV1TBV6_9STRA</name>
<evidence type="ECO:0000256" key="1">
    <source>
        <dbReference type="ARBA" id="ARBA00023125"/>
    </source>
</evidence>
<dbReference type="InterPro" id="IPR009057">
    <property type="entry name" value="Homeodomain-like_sf"/>
</dbReference>
<dbReference type="PANTHER" id="PTHR33324:SF2">
    <property type="entry name" value="MYB_SANT-LIKE DNA-BINDING DOMAIN-CONTAINING PROTEIN"/>
    <property type="match status" value="1"/>
</dbReference>
<evidence type="ECO:0000256" key="2">
    <source>
        <dbReference type="SAM" id="MobiDB-lite"/>
    </source>
</evidence>
<organism evidence="4 5">
    <name type="scientific">Peronospora matthiolae</name>
    <dbReference type="NCBI Taxonomy" id="2874970"/>
    <lineage>
        <taxon>Eukaryota</taxon>
        <taxon>Sar</taxon>
        <taxon>Stramenopiles</taxon>
        <taxon>Oomycota</taxon>
        <taxon>Peronosporomycetes</taxon>
        <taxon>Peronosporales</taxon>
        <taxon>Peronosporaceae</taxon>
        <taxon>Peronospora</taxon>
    </lineage>
</organism>
<sequence>MITQPSPPLTQRSRRNLTYREKLAIIHKKEEEPAWTQRNLALWAKEVFRLESKPTQATISNLLRAKDKLLNTAVPPEFRSSRRVKYPELDRRMLLWVHQELLNGVAVTRLSIQTKAIDLAHEMELPSDLTFSKGWVCSFTKRHQLDFATKGGNSLVQLDAARQDLLASTASEAVNRVEVHNVQQLLGQETASEGKEAGDEEEDVKDEAEAGYEERNLSAEMENKKEEEVIDDKEQVAGDMHTALNASQTKLMMTESSMLQPSVKRRKTEIKIENSIHEKETSETEERQATAEMLLLDWILMPGSYSRWWLLKHDEEKTPLCDEINVFLRAHGQRGMSSADIRLQITTLVTTFQAAQTWLHHAKVEYPLTNAKPTLEQERIKRHVLQMCPYYEKLVSILAAYVNCDNRTNGEVQVEEASPTTISSSALLNNGDAATQAMSTAAVVLDASPEPAMRSQRQGTEFSVDAVDDEAKAQKRHLFELECARLQSEIETKNVQLVLEKTLARKKLLDAGIPADEVNRIFPS</sequence>
<dbReference type="SUPFAM" id="SSF46689">
    <property type="entry name" value="Homeodomain-like"/>
    <property type="match status" value="1"/>
</dbReference>
<evidence type="ECO:0000313" key="4">
    <source>
        <dbReference type="EMBL" id="CAK7910610.1"/>
    </source>
</evidence>